<evidence type="ECO:0000256" key="3">
    <source>
        <dbReference type="SAM" id="MobiDB-lite"/>
    </source>
</evidence>
<evidence type="ECO:0000313" key="5">
    <source>
        <dbReference type="EMBL" id="WAQ95858.1"/>
    </source>
</evidence>
<feature type="compositionally biased region" description="Polar residues" evidence="3">
    <location>
        <begin position="420"/>
        <end position="439"/>
    </location>
</feature>
<dbReference type="Proteomes" id="UP001164746">
    <property type="component" value="Chromosome 2"/>
</dbReference>
<dbReference type="SUPFAM" id="SSF103657">
    <property type="entry name" value="BAR/IMD domain-like"/>
    <property type="match status" value="1"/>
</dbReference>
<feature type="compositionally biased region" description="Low complexity" evidence="3">
    <location>
        <begin position="548"/>
        <end position="558"/>
    </location>
</feature>
<gene>
    <name evidence="5" type="ORF">MAR_028548</name>
</gene>
<feature type="compositionally biased region" description="Polar residues" evidence="3">
    <location>
        <begin position="568"/>
        <end position="586"/>
    </location>
</feature>
<reference evidence="5" key="1">
    <citation type="submission" date="2022-11" db="EMBL/GenBank/DDBJ databases">
        <title>Centuries of genome instability and evolution in soft-shell clam transmissible cancer (bioRxiv).</title>
        <authorList>
            <person name="Hart S.F.M."/>
            <person name="Yonemitsu M.A."/>
            <person name="Giersch R.M."/>
            <person name="Beal B.F."/>
            <person name="Arriagada G."/>
            <person name="Davis B.W."/>
            <person name="Ostrander E.A."/>
            <person name="Goff S.P."/>
            <person name="Metzger M.J."/>
        </authorList>
    </citation>
    <scope>NUCLEOTIDE SEQUENCE</scope>
    <source>
        <strain evidence="5">MELC-2E11</strain>
        <tissue evidence="5">Siphon/mantle</tissue>
    </source>
</reference>
<sequence length="858" mass="93479">MFKKENIRKNFLRVKQTADQKLGRSEKTEVLSDDLQTSEKRVELVKQVSTNSHKKITASLLVSSTSASDPEKRLKKMPEAGLAHSMVESAQVLSTDCIMGLIFQTYLDLRKHLPKLPLIWTRLKADVIPKMRESLTCNPTKPVYGMSLEEHLRVTNRDIATVLEACVCYLLEYGLEEEASFDAGIDLDDTGDLDPHTVAGALKQQGEQQRLQALWVVVDRLPKPNYDNFRYLVKFLSKLKEKSDINKMTPGNIAIVIGPNLIWSEGDSGPNMMNTGILSLITEWIVQHADWFFPGDQDFQSVQRNCAPEHQASTKPPVPMRPNPSSREVKSVAIPMTSQLVKTPHRLRSQSATGQVCTAAFSAVLGPVSGQQYSQDSSSSDSTSLSESSPQMKDYENADTLERRGSADQYATARGDLGMSSETPNSATATPTNKRSNPVITPFNPNERYKYKKASTKKSPAPAPRAESVPKELPPKQPPPGSTSLQNVHSEMYSTAFALQSLDDGGNWPSYLNTVRTMWDDKLQTNGNGGKGDSLTCKEDINFQYSGESSSNLNMSSDSAEHYPLARTPSNQSGSSVGTPYSSPPANQEPAIANKTQVTPPGPVTPPDGSRSPSVSPASSNNNVAGAPLAESEDMQPSSIQRRQTRKPAPPPPPERPHSVAVTASLKLDSQYKTWPRQASPVVEEEPDINTREESEQTTTTLLADKPSRPNPPERISSLSSSAPHHHPDRPKVPPPVAPPKHTRSASTGAPVTIPSNQLQVSGNKNLAGSASGSSLDTGGLHETTRPLSNSNNQLTPEYTPNTADSKPQSSSSLARQSISRPPRPLPPPPPPPDSAIIEQTHLSFVIFKAHVCMEKNF</sequence>
<dbReference type="InterPro" id="IPR004148">
    <property type="entry name" value="BAR_dom"/>
</dbReference>
<proteinExistence type="predicted"/>
<feature type="compositionally biased region" description="Low complexity" evidence="3">
    <location>
        <begin position="457"/>
        <end position="466"/>
    </location>
</feature>
<dbReference type="SUPFAM" id="SSF48350">
    <property type="entry name" value="GTPase activation domain, GAP"/>
    <property type="match status" value="1"/>
</dbReference>
<feature type="compositionally biased region" description="Low complexity" evidence="3">
    <location>
        <begin position="369"/>
        <end position="391"/>
    </location>
</feature>
<feature type="compositionally biased region" description="Pro residues" evidence="3">
    <location>
        <begin position="822"/>
        <end position="834"/>
    </location>
</feature>
<feature type="compositionally biased region" description="Polar residues" evidence="3">
    <location>
        <begin position="745"/>
        <end position="777"/>
    </location>
</feature>
<protein>
    <submittedName>
        <fullName evidence="5">RHG44-like protein</fullName>
    </submittedName>
</protein>
<name>A0ABY7DG09_MYAAR</name>
<accession>A0ABY7DG09</accession>
<dbReference type="InterPro" id="IPR008936">
    <property type="entry name" value="Rho_GTPase_activation_prot"/>
</dbReference>
<feature type="domain" description="Rho-GAP" evidence="4">
    <location>
        <begin position="114"/>
        <end position="293"/>
    </location>
</feature>
<dbReference type="EMBL" id="CP111013">
    <property type="protein sequence ID" value="WAQ95858.1"/>
    <property type="molecule type" value="Genomic_DNA"/>
</dbReference>
<dbReference type="PANTHER" id="PTHR14130:SF14">
    <property type="entry name" value="RHO GTPASE-ACTIVATING PROTEIN 92B"/>
    <property type="match status" value="1"/>
</dbReference>
<keyword evidence="2" id="KW-0597">Phosphoprotein</keyword>
<dbReference type="PANTHER" id="PTHR14130">
    <property type="entry name" value="3BP-1 RELATED RHOGAP"/>
    <property type="match status" value="1"/>
</dbReference>
<dbReference type="Gene3D" id="1.20.1270.60">
    <property type="entry name" value="Arfaptin homology (AH) domain/BAR domain"/>
    <property type="match status" value="1"/>
</dbReference>
<dbReference type="InterPro" id="IPR000198">
    <property type="entry name" value="RhoGAP_dom"/>
</dbReference>
<feature type="compositionally biased region" description="Polar residues" evidence="3">
    <location>
        <begin position="786"/>
        <end position="805"/>
    </location>
</feature>
<dbReference type="SMART" id="SM00324">
    <property type="entry name" value="RhoGAP"/>
    <property type="match status" value="1"/>
</dbReference>
<keyword evidence="1" id="KW-0343">GTPase activation</keyword>
<dbReference type="Pfam" id="PF00620">
    <property type="entry name" value="RhoGAP"/>
    <property type="match status" value="1"/>
</dbReference>
<evidence type="ECO:0000256" key="1">
    <source>
        <dbReference type="ARBA" id="ARBA00022468"/>
    </source>
</evidence>
<feature type="compositionally biased region" description="Basic and acidic residues" evidence="3">
    <location>
        <begin position="393"/>
        <end position="406"/>
    </location>
</feature>
<dbReference type="InterPro" id="IPR027267">
    <property type="entry name" value="AH/BAR_dom_sf"/>
</dbReference>
<evidence type="ECO:0000259" key="4">
    <source>
        <dbReference type="PROSITE" id="PS50238"/>
    </source>
</evidence>
<evidence type="ECO:0000256" key="2">
    <source>
        <dbReference type="ARBA" id="ARBA00022553"/>
    </source>
</evidence>
<feature type="compositionally biased region" description="Low complexity" evidence="3">
    <location>
        <begin position="607"/>
        <end position="628"/>
    </location>
</feature>
<organism evidence="5 6">
    <name type="scientific">Mya arenaria</name>
    <name type="common">Soft-shell clam</name>
    <dbReference type="NCBI Taxonomy" id="6604"/>
    <lineage>
        <taxon>Eukaryota</taxon>
        <taxon>Metazoa</taxon>
        <taxon>Spiralia</taxon>
        <taxon>Lophotrochozoa</taxon>
        <taxon>Mollusca</taxon>
        <taxon>Bivalvia</taxon>
        <taxon>Autobranchia</taxon>
        <taxon>Heteroconchia</taxon>
        <taxon>Euheterodonta</taxon>
        <taxon>Imparidentia</taxon>
        <taxon>Neoheterodontei</taxon>
        <taxon>Myida</taxon>
        <taxon>Myoidea</taxon>
        <taxon>Myidae</taxon>
        <taxon>Mya</taxon>
    </lineage>
</organism>
<evidence type="ECO:0000313" key="6">
    <source>
        <dbReference type="Proteomes" id="UP001164746"/>
    </source>
</evidence>
<dbReference type="Pfam" id="PF03114">
    <property type="entry name" value="BAR"/>
    <property type="match status" value="1"/>
</dbReference>
<dbReference type="PROSITE" id="PS50238">
    <property type="entry name" value="RHOGAP"/>
    <property type="match status" value="1"/>
</dbReference>
<dbReference type="Gene3D" id="1.10.555.10">
    <property type="entry name" value="Rho GTPase activation protein"/>
    <property type="match status" value="2"/>
</dbReference>
<dbReference type="InterPro" id="IPR047165">
    <property type="entry name" value="RHG17/44/SH3BP1-like"/>
</dbReference>
<feature type="region of interest" description="Disordered" evidence="3">
    <location>
        <begin position="306"/>
        <end position="329"/>
    </location>
</feature>
<feature type="compositionally biased region" description="Low complexity" evidence="3">
    <location>
        <begin position="806"/>
        <end position="821"/>
    </location>
</feature>
<keyword evidence="6" id="KW-1185">Reference proteome</keyword>
<feature type="region of interest" description="Disordered" evidence="3">
    <location>
        <begin position="369"/>
        <end position="485"/>
    </location>
</feature>
<feature type="region of interest" description="Disordered" evidence="3">
    <location>
        <begin position="548"/>
        <end position="837"/>
    </location>
</feature>